<dbReference type="EMBL" id="QRXY01000017">
    <property type="protein sequence ID" value="RGU44415.1"/>
    <property type="molecule type" value="Genomic_DNA"/>
</dbReference>
<dbReference type="RefSeq" id="WP_117824340.1">
    <property type="nucleotide sequence ID" value="NZ_JAAIOQ010000016.1"/>
</dbReference>
<evidence type="ECO:0000313" key="1">
    <source>
        <dbReference type="EMBL" id="RGU44415.1"/>
    </source>
</evidence>
<proteinExistence type="predicted"/>
<organism evidence="1 2">
    <name type="scientific">Coprococcus comes</name>
    <dbReference type="NCBI Taxonomy" id="410072"/>
    <lineage>
        <taxon>Bacteria</taxon>
        <taxon>Bacillati</taxon>
        <taxon>Bacillota</taxon>
        <taxon>Clostridia</taxon>
        <taxon>Lachnospirales</taxon>
        <taxon>Lachnospiraceae</taxon>
        <taxon>Coprococcus</taxon>
    </lineage>
</organism>
<dbReference type="AlphaFoldDB" id="A0A3R6AX44"/>
<evidence type="ECO:0000313" key="2">
    <source>
        <dbReference type="Proteomes" id="UP000285693"/>
    </source>
</evidence>
<reference evidence="1 2" key="1">
    <citation type="submission" date="2018-08" db="EMBL/GenBank/DDBJ databases">
        <title>A genome reference for cultivated species of the human gut microbiota.</title>
        <authorList>
            <person name="Zou Y."/>
            <person name="Xue W."/>
            <person name="Luo G."/>
        </authorList>
    </citation>
    <scope>NUCLEOTIDE SEQUENCE [LARGE SCALE GENOMIC DNA]</scope>
    <source>
        <strain evidence="1 2">AF16-31</strain>
    </source>
</reference>
<accession>A0A3R6AX44</accession>
<sequence length="177" mass="20604">MDNQKKQKHISRCRFSFPHYENGKIEHQCLFEGYEDDEIHTCTEEECEQCKKYDSRYIEYPLTIKGIENRPIEKCGFGHTVGCLVAVRPCGEEYGEKTYLGIYLGELPIQILSSYNPDTGILTNSTMQNPGIFVPELRKIVYGCGSWWREIKSVDELEAITNEDIENTWYVQLLQNM</sequence>
<gene>
    <name evidence="1" type="ORF">DWW65_12395</name>
</gene>
<protein>
    <submittedName>
        <fullName evidence="1">Uncharacterized protein</fullName>
    </submittedName>
</protein>
<name>A0A3R6AX44_9FIRM</name>
<dbReference type="Proteomes" id="UP000285693">
    <property type="component" value="Unassembled WGS sequence"/>
</dbReference>
<comment type="caution">
    <text evidence="1">The sequence shown here is derived from an EMBL/GenBank/DDBJ whole genome shotgun (WGS) entry which is preliminary data.</text>
</comment>